<evidence type="ECO:0000313" key="2">
    <source>
        <dbReference type="EMBL" id="RYR45940.1"/>
    </source>
</evidence>
<gene>
    <name evidence="2" type="ORF">Ahy_A07g031709</name>
</gene>
<dbReference type="InterPro" id="IPR044730">
    <property type="entry name" value="RNase_H-like_dom_plant"/>
</dbReference>
<evidence type="ECO:0000259" key="1">
    <source>
        <dbReference type="Pfam" id="PF13456"/>
    </source>
</evidence>
<accession>A0A445C4W4</accession>
<dbReference type="InterPro" id="IPR036397">
    <property type="entry name" value="RNaseH_sf"/>
</dbReference>
<dbReference type="EMBL" id="SDMP01000007">
    <property type="protein sequence ID" value="RYR45940.1"/>
    <property type="molecule type" value="Genomic_DNA"/>
</dbReference>
<dbReference type="STRING" id="3818.A0A445C4W4"/>
<dbReference type="CDD" id="cd06222">
    <property type="entry name" value="RNase_H_like"/>
    <property type="match status" value="1"/>
</dbReference>
<comment type="caution">
    <text evidence="2">The sequence shown here is derived from an EMBL/GenBank/DDBJ whole genome shotgun (WGS) entry which is preliminary data.</text>
</comment>
<dbReference type="GO" id="GO:0003676">
    <property type="term" value="F:nucleic acid binding"/>
    <property type="evidence" value="ECO:0007669"/>
    <property type="project" value="InterPro"/>
</dbReference>
<dbReference type="Proteomes" id="UP000289738">
    <property type="component" value="Chromosome A07"/>
</dbReference>
<dbReference type="PANTHER" id="PTHR47074">
    <property type="entry name" value="BNAC02G40300D PROTEIN"/>
    <property type="match status" value="1"/>
</dbReference>
<dbReference type="PANTHER" id="PTHR47074:SF48">
    <property type="entry name" value="POLYNUCLEOTIDYL TRANSFERASE, RIBONUCLEASE H-LIKE SUPERFAMILY PROTEIN"/>
    <property type="match status" value="1"/>
</dbReference>
<dbReference type="Gene3D" id="3.30.420.10">
    <property type="entry name" value="Ribonuclease H-like superfamily/Ribonuclease H"/>
    <property type="match status" value="1"/>
</dbReference>
<dbReference type="InterPro" id="IPR002156">
    <property type="entry name" value="RNaseH_domain"/>
</dbReference>
<reference evidence="2 3" key="1">
    <citation type="submission" date="2019-01" db="EMBL/GenBank/DDBJ databases">
        <title>Sequencing of cultivated peanut Arachis hypogaea provides insights into genome evolution and oil improvement.</title>
        <authorList>
            <person name="Chen X."/>
        </authorList>
    </citation>
    <scope>NUCLEOTIDE SEQUENCE [LARGE SCALE GENOMIC DNA]</scope>
    <source>
        <strain evidence="3">cv. Fuhuasheng</strain>
        <tissue evidence="2">Leaves</tissue>
    </source>
</reference>
<keyword evidence="3" id="KW-1185">Reference proteome</keyword>
<feature type="domain" description="RNase H type-1" evidence="1">
    <location>
        <begin position="120"/>
        <end position="238"/>
    </location>
</feature>
<proteinExistence type="predicted"/>
<evidence type="ECO:0000313" key="3">
    <source>
        <dbReference type="Proteomes" id="UP000289738"/>
    </source>
</evidence>
<protein>
    <recommendedName>
        <fullName evidence="1">RNase H type-1 domain-containing protein</fullName>
    </recommendedName>
</protein>
<organism evidence="2 3">
    <name type="scientific">Arachis hypogaea</name>
    <name type="common">Peanut</name>
    <dbReference type="NCBI Taxonomy" id="3818"/>
    <lineage>
        <taxon>Eukaryota</taxon>
        <taxon>Viridiplantae</taxon>
        <taxon>Streptophyta</taxon>
        <taxon>Embryophyta</taxon>
        <taxon>Tracheophyta</taxon>
        <taxon>Spermatophyta</taxon>
        <taxon>Magnoliopsida</taxon>
        <taxon>eudicotyledons</taxon>
        <taxon>Gunneridae</taxon>
        <taxon>Pentapetalae</taxon>
        <taxon>rosids</taxon>
        <taxon>fabids</taxon>
        <taxon>Fabales</taxon>
        <taxon>Fabaceae</taxon>
        <taxon>Papilionoideae</taxon>
        <taxon>50 kb inversion clade</taxon>
        <taxon>dalbergioids sensu lato</taxon>
        <taxon>Dalbergieae</taxon>
        <taxon>Pterocarpus clade</taxon>
        <taxon>Arachis</taxon>
    </lineage>
</organism>
<dbReference type="Pfam" id="PF13456">
    <property type="entry name" value="RVT_3"/>
    <property type="match status" value="1"/>
</dbReference>
<dbReference type="AlphaFoldDB" id="A0A445C4W4"/>
<name>A0A445C4W4_ARAHY</name>
<dbReference type="InterPro" id="IPR052929">
    <property type="entry name" value="RNase_H-like_EbsB-rel"/>
</dbReference>
<sequence>MEHVLLLCDWTRAVWFGSQMQCTPSKESVSSVGVWLQKMFRKCNQGNKTKASQTWSRIGITMWSIWKARNRKVSQSTEPNPETTINYAKMLELDYFNATEKEDKSTTEPNRRKNVPLKLNTDVAFSKETRTEIVAVVIRDCNGNLRGGTTANIKTSSSIIAEATTIREAIIIAENLNIENVNIESDCLQLIQALKTGDTLWEAESIIRDIKIIQKRLPNCGFSWISRQGNVLAHTLASLKAHNQLANHWSSCPPKQIVELTRNEKMGLPSLLQSCRI</sequence>
<dbReference type="InterPro" id="IPR012337">
    <property type="entry name" value="RNaseH-like_sf"/>
</dbReference>
<dbReference type="SUPFAM" id="SSF53098">
    <property type="entry name" value="Ribonuclease H-like"/>
    <property type="match status" value="1"/>
</dbReference>
<dbReference type="GO" id="GO:0004523">
    <property type="term" value="F:RNA-DNA hybrid ribonuclease activity"/>
    <property type="evidence" value="ECO:0007669"/>
    <property type="project" value="InterPro"/>
</dbReference>